<organism evidence="2 3">
    <name type="scientific">Arcicella rigui</name>
    <dbReference type="NCBI Taxonomy" id="797020"/>
    <lineage>
        <taxon>Bacteria</taxon>
        <taxon>Pseudomonadati</taxon>
        <taxon>Bacteroidota</taxon>
        <taxon>Cytophagia</taxon>
        <taxon>Cytophagales</taxon>
        <taxon>Flectobacillaceae</taxon>
        <taxon>Arcicella</taxon>
    </lineage>
</organism>
<dbReference type="InterPro" id="IPR052039">
    <property type="entry name" value="Caspase-related_regulators"/>
</dbReference>
<feature type="domain" description="Caspase family p20" evidence="1">
    <location>
        <begin position="32"/>
        <end position="162"/>
    </location>
</feature>
<reference evidence="2 3" key="1">
    <citation type="submission" date="2023-12" db="EMBL/GenBank/DDBJ databases">
        <title>Novel species of the genus Arcicella isolated from rivers.</title>
        <authorList>
            <person name="Lu H."/>
        </authorList>
    </citation>
    <scope>NUCLEOTIDE SEQUENCE [LARGE SCALE GENOMIC DNA]</scope>
    <source>
        <strain evidence="2 3">KCTC 23307</strain>
    </source>
</reference>
<dbReference type="SUPFAM" id="SSF52129">
    <property type="entry name" value="Caspase-like"/>
    <property type="match status" value="1"/>
</dbReference>
<dbReference type="GO" id="GO:0016787">
    <property type="term" value="F:hydrolase activity"/>
    <property type="evidence" value="ECO:0007669"/>
    <property type="project" value="UniProtKB-KW"/>
</dbReference>
<gene>
    <name evidence="2" type="ORF">VB248_05480</name>
</gene>
<evidence type="ECO:0000313" key="3">
    <source>
        <dbReference type="Proteomes" id="UP001302949"/>
    </source>
</evidence>
<name>A0ABU5Q6X4_9BACT</name>
<keyword evidence="3" id="KW-1185">Reference proteome</keyword>
<dbReference type="EMBL" id="JAYFUM010000006">
    <property type="protein sequence ID" value="MEA5138569.1"/>
    <property type="molecule type" value="Genomic_DNA"/>
</dbReference>
<sequence>MKKQVVLLLAFLSIINLKGISQTKSFIPISAKKRFALIIGNKDYQYASSLKNPINDVEDINESLLRLGFEVQILKNADYRDIKESLNSFTNKLDTSAIALVYFSGHGVSYSGKNYLLPIDAKINCLDHIDVYGVSLNLIISEISSKKVKNSFFFLDACRNLPNLKVCDDSKKDLQGHNGLVMPTNNPEGSMIVYATEEGSTADDNRNERNGMFTGSLLKYLETPNIGIRTILDRTTRDVLLKTNKKQSPARYDKLLGDFIFISKPILPNKDSITVVISYKPHPLTLKLSVATIGIISGIIASSIKSNFDSKVEQFNTLDKTLPVNGYFNSQSDLDKWNTAYSDAQKAQKTALLNAMVATSILSLGYELFLLTTKVKVPTRKTILRPSISNTSLGFVFTHKF</sequence>
<evidence type="ECO:0000313" key="2">
    <source>
        <dbReference type="EMBL" id="MEA5138569.1"/>
    </source>
</evidence>
<proteinExistence type="predicted"/>
<dbReference type="RefSeq" id="WP_323295738.1">
    <property type="nucleotide sequence ID" value="NZ_JAYFUM010000006.1"/>
</dbReference>
<dbReference type="Pfam" id="PF00656">
    <property type="entry name" value="Peptidase_C14"/>
    <property type="match status" value="1"/>
</dbReference>
<dbReference type="EC" id="3.4.22.-" evidence="2"/>
<evidence type="ECO:0000259" key="1">
    <source>
        <dbReference type="PROSITE" id="PS50208"/>
    </source>
</evidence>
<dbReference type="PANTHER" id="PTHR22576:SF37">
    <property type="entry name" value="MUCOSA-ASSOCIATED LYMPHOID TISSUE LYMPHOMA TRANSLOCATION PROTEIN 1"/>
    <property type="match status" value="1"/>
</dbReference>
<dbReference type="PANTHER" id="PTHR22576">
    <property type="entry name" value="MUCOSA ASSOCIATED LYMPHOID TISSUE LYMPHOMA TRANSLOCATION PROTEIN 1/PARACASPASE"/>
    <property type="match status" value="1"/>
</dbReference>
<keyword evidence="2" id="KW-0378">Hydrolase</keyword>
<accession>A0ABU5Q6X4</accession>
<dbReference type="Proteomes" id="UP001302949">
    <property type="component" value="Unassembled WGS sequence"/>
</dbReference>
<comment type="caution">
    <text evidence="2">The sequence shown here is derived from an EMBL/GenBank/DDBJ whole genome shotgun (WGS) entry which is preliminary data.</text>
</comment>
<dbReference type="InterPro" id="IPR011600">
    <property type="entry name" value="Pept_C14_caspase"/>
</dbReference>
<dbReference type="InterPro" id="IPR029030">
    <property type="entry name" value="Caspase-like_dom_sf"/>
</dbReference>
<dbReference type="PROSITE" id="PS50208">
    <property type="entry name" value="CASPASE_P20"/>
    <property type="match status" value="1"/>
</dbReference>
<protein>
    <submittedName>
        <fullName evidence="2">Caspase family protein</fullName>
        <ecNumber evidence="2">3.4.22.-</ecNumber>
    </submittedName>
</protein>
<dbReference type="InterPro" id="IPR001309">
    <property type="entry name" value="Pept_C14_p20"/>
</dbReference>
<dbReference type="Gene3D" id="3.40.50.1460">
    <property type="match status" value="1"/>
</dbReference>